<dbReference type="Pfam" id="PF08613">
    <property type="entry name" value="Cyclin"/>
    <property type="match status" value="1"/>
</dbReference>
<feature type="compositionally biased region" description="Low complexity" evidence="1">
    <location>
        <begin position="428"/>
        <end position="447"/>
    </location>
</feature>
<feature type="compositionally biased region" description="Polar residues" evidence="1">
    <location>
        <begin position="411"/>
        <end position="427"/>
    </location>
</feature>
<feature type="compositionally biased region" description="Acidic residues" evidence="1">
    <location>
        <begin position="609"/>
        <end position="621"/>
    </location>
</feature>
<reference evidence="2 3" key="1">
    <citation type="submission" date="2014-04" db="EMBL/GenBank/DDBJ databases">
        <authorList>
            <consortium name="DOE Joint Genome Institute"/>
            <person name="Kuo A."/>
            <person name="Girlanda M."/>
            <person name="Perotto S."/>
            <person name="Kohler A."/>
            <person name="Nagy L.G."/>
            <person name="Floudas D."/>
            <person name="Copeland A."/>
            <person name="Barry K.W."/>
            <person name="Cichocki N."/>
            <person name="Veneault-Fourrey C."/>
            <person name="LaButti K."/>
            <person name="Lindquist E.A."/>
            <person name="Lipzen A."/>
            <person name="Lundell T."/>
            <person name="Morin E."/>
            <person name="Murat C."/>
            <person name="Sun H."/>
            <person name="Tunlid A."/>
            <person name="Henrissat B."/>
            <person name="Grigoriev I.V."/>
            <person name="Hibbett D.S."/>
            <person name="Martin F."/>
            <person name="Nordberg H.P."/>
            <person name="Cantor M.N."/>
            <person name="Hua S.X."/>
        </authorList>
    </citation>
    <scope>NUCLEOTIDE SEQUENCE [LARGE SCALE GENOMIC DNA]</scope>
    <source>
        <strain evidence="2 3">MUT 4182</strain>
    </source>
</reference>
<evidence type="ECO:0008006" key="4">
    <source>
        <dbReference type="Google" id="ProtNLM"/>
    </source>
</evidence>
<dbReference type="InterPro" id="IPR013922">
    <property type="entry name" value="Cyclin_PHO80-like"/>
</dbReference>
<dbReference type="GO" id="GO:0019901">
    <property type="term" value="F:protein kinase binding"/>
    <property type="evidence" value="ECO:0007669"/>
    <property type="project" value="InterPro"/>
</dbReference>
<evidence type="ECO:0000256" key="1">
    <source>
        <dbReference type="SAM" id="MobiDB-lite"/>
    </source>
</evidence>
<feature type="compositionally biased region" description="Low complexity" evidence="1">
    <location>
        <begin position="396"/>
        <end position="410"/>
    </location>
</feature>
<dbReference type="EMBL" id="KN823090">
    <property type="protein sequence ID" value="KIO23236.1"/>
    <property type="molecule type" value="Genomic_DNA"/>
</dbReference>
<evidence type="ECO:0000313" key="3">
    <source>
        <dbReference type="Proteomes" id="UP000054248"/>
    </source>
</evidence>
<feature type="compositionally biased region" description="Pro residues" evidence="1">
    <location>
        <begin position="1"/>
        <end position="12"/>
    </location>
</feature>
<sequence>MLALAPHPPPMTPGSTTIGHHHQPPPTARPSSSSQPSSRASTSTRTLGSPKRVLRPAPPLVHSISAAPAVASSSSSAPFVVPPPASAPLPPAQASPLIADNSVPPATDLASYPPNDLLRLLAQLLQKLASTNDKIYHSSSSGPNSNGTAPPQAHLRNFPHGGAPDGLQSSSSKRPLFNSLTSASRSSVASPTSPLFFHARNVPTISIESYLLRILKYCPTTNEVFLSLLVYFDRMGKLGEAIQEEEAVASKAKRDDDDDDEPMGEVEKPEASSSTAAPLVIDSYNIHRLIIAGVTVASKFFSDVFYTNSRYAKVGGLPTQELNKLELQFLLLNDFRLAIPPEELQHYFEHLLSHSYSETQATRSQPTSPGIELFGHVPSYYQLLPVSLPIPPSPAPSTTSLSSSLSSHPPAQSQGQYDSSVPSSVVQTPATSSDLSSESASTITQSSFNVPSTVSSTPGKHRASSADDGTFVAASENSFTPSEAGTEVGGESTDDEPTIRVNTVQRPSILPSNNEGEDDDEEEEGRRTPNRRHLHRESLTSNSTSQYSSYANTELEEDEEDIVASAAAHRTRSDSPCASLRYVDGRFDRNSGMDGTPGLGAGTNRCGADADEEGDLTEDEVVYPGSGRINGAVPVRGRSSGSTKTAS</sequence>
<dbReference type="CDD" id="cd20558">
    <property type="entry name" value="CYCLIN_ScPCL7-like"/>
    <property type="match status" value="1"/>
</dbReference>
<dbReference type="PANTHER" id="PTHR15615">
    <property type="match status" value="1"/>
</dbReference>
<accession>A0A0C3QCR5</accession>
<dbReference type="OrthoDB" id="1060854at2759"/>
<gene>
    <name evidence="2" type="ORF">M407DRAFT_111391</name>
</gene>
<proteinExistence type="predicted"/>
<dbReference type="GO" id="GO:0005634">
    <property type="term" value="C:nucleus"/>
    <property type="evidence" value="ECO:0007669"/>
    <property type="project" value="TreeGrafter"/>
</dbReference>
<dbReference type="Gene3D" id="1.10.472.10">
    <property type="entry name" value="Cyclin-like"/>
    <property type="match status" value="1"/>
</dbReference>
<keyword evidence="3" id="KW-1185">Reference proteome</keyword>
<dbReference type="GO" id="GO:0000307">
    <property type="term" value="C:cyclin-dependent protein kinase holoenzyme complex"/>
    <property type="evidence" value="ECO:0007669"/>
    <property type="project" value="TreeGrafter"/>
</dbReference>
<feature type="region of interest" description="Disordered" evidence="1">
    <location>
        <begin position="135"/>
        <end position="178"/>
    </location>
</feature>
<dbReference type="HOGENOM" id="CLU_028359_1_0_1"/>
<dbReference type="STRING" id="1051891.A0A0C3QCR5"/>
<dbReference type="PANTHER" id="PTHR15615:SF94">
    <property type="entry name" value="PHO85 CYCLIN-6-RELATED"/>
    <property type="match status" value="1"/>
</dbReference>
<name>A0A0C3QCR5_9AGAM</name>
<protein>
    <recommendedName>
        <fullName evidence="4">Cyclin-domain-containing protein</fullName>
    </recommendedName>
</protein>
<reference evidence="3" key="2">
    <citation type="submission" date="2015-01" db="EMBL/GenBank/DDBJ databases">
        <title>Evolutionary Origins and Diversification of the Mycorrhizal Mutualists.</title>
        <authorList>
            <consortium name="DOE Joint Genome Institute"/>
            <consortium name="Mycorrhizal Genomics Consortium"/>
            <person name="Kohler A."/>
            <person name="Kuo A."/>
            <person name="Nagy L.G."/>
            <person name="Floudas D."/>
            <person name="Copeland A."/>
            <person name="Barry K.W."/>
            <person name="Cichocki N."/>
            <person name="Veneault-Fourrey C."/>
            <person name="LaButti K."/>
            <person name="Lindquist E.A."/>
            <person name="Lipzen A."/>
            <person name="Lundell T."/>
            <person name="Morin E."/>
            <person name="Murat C."/>
            <person name="Riley R."/>
            <person name="Ohm R."/>
            <person name="Sun H."/>
            <person name="Tunlid A."/>
            <person name="Henrissat B."/>
            <person name="Grigoriev I.V."/>
            <person name="Hibbett D.S."/>
            <person name="Martin F."/>
        </authorList>
    </citation>
    <scope>NUCLEOTIDE SEQUENCE [LARGE SCALE GENOMIC DNA]</scope>
    <source>
        <strain evidence="3">MUT 4182</strain>
    </source>
</reference>
<organism evidence="2 3">
    <name type="scientific">Tulasnella calospora MUT 4182</name>
    <dbReference type="NCBI Taxonomy" id="1051891"/>
    <lineage>
        <taxon>Eukaryota</taxon>
        <taxon>Fungi</taxon>
        <taxon>Dikarya</taxon>
        <taxon>Basidiomycota</taxon>
        <taxon>Agaricomycotina</taxon>
        <taxon>Agaricomycetes</taxon>
        <taxon>Cantharellales</taxon>
        <taxon>Tulasnellaceae</taxon>
        <taxon>Tulasnella</taxon>
    </lineage>
</organism>
<dbReference type="AlphaFoldDB" id="A0A0C3QCR5"/>
<feature type="region of interest" description="Disordered" evidence="1">
    <location>
        <begin position="246"/>
        <end position="274"/>
    </location>
</feature>
<feature type="region of interest" description="Disordered" evidence="1">
    <location>
        <begin position="393"/>
        <end position="647"/>
    </location>
</feature>
<feature type="compositionally biased region" description="Low complexity" evidence="1">
    <location>
        <begin position="539"/>
        <end position="553"/>
    </location>
</feature>
<feature type="region of interest" description="Disordered" evidence="1">
    <location>
        <begin position="1"/>
        <end position="60"/>
    </location>
</feature>
<dbReference type="GO" id="GO:0016538">
    <property type="term" value="F:cyclin-dependent protein serine/threonine kinase regulator activity"/>
    <property type="evidence" value="ECO:0007669"/>
    <property type="project" value="TreeGrafter"/>
</dbReference>
<feature type="compositionally biased region" description="Low complexity" evidence="1">
    <location>
        <begin position="29"/>
        <end position="46"/>
    </location>
</feature>
<feature type="compositionally biased region" description="Polar residues" evidence="1">
    <location>
        <begin position="500"/>
        <end position="514"/>
    </location>
</feature>
<evidence type="ECO:0000313" key="2">
    <source>
        <dbReference type="EMBL" id="KIO23236.1"/>
    </source>
</evidence>
<feature type="compositionally biased region" description="Polar residues" evidence="1">
    <location>
        <begin position="135"/>
        <end position="149"/>
    </location>
</feature>
<dbReference type="Proteomes" id="UP000054248">
    <property type="component" value="Unassembled WGS sequence"/>
</dbReference>
<feature type="compositionally biased region" description="Polar residues" evidence="1">
    <location>
        <begin position="448"/>
        <end position="458"/>
    </location>
</feature>